<feature type="transmembrane region" description="Helical" evidence="1">
    <location>
        <begin position="102"/>
        <end position="122"/>
    </location>
</feature>
<name>A0A1H4RH47_9MICO</name>
<reference evidence="4" key="1">
    <citation type="submission" date="2016-10" db="EMBL/GenBank/DDBJ databases">
        <authorList>
            <person name="Varghese N."/>
            <person name="Submissions S."/>
        </authorList>
    </citation>
    <scope>NUCLEOTIDE SEQUENCE [LARGE SCALE GENOMIC DNA]</scope>
    <source>
        <strain evidence="4">DSM 16089</strain>
    </source>
</reference>
<keyword evidence="1" id="KW-1133">Transmembrane helix</keyword>
<feature type="domain" description="DUF4395" evidence="2">
    <location>
        <begin position="24"/>
        <end position="158"/>
    </location>
</feature>
<evidence type="ECO:0000313" key="3">
    <source>
        <dbReference type="EMBL" id="SEC31146.1"/>
    </source>
</evidence>
<evidence type="ECO:0000256" key="1">
    <source>
        <dbReference type="SAM" id="Phobius"/>
    </source>
</evidence>
<evidence type="ECO:0000313" key="4">
    <source>
        <dbReference type="Proteomes" id="UP000183750"/>
    </source>
</evidence>
<feature type="transmembrane region" description="Helical" evidence="1">
    <location>
        <begin position="27"/>
        <end position="48"/>
    </location>
</feature>
<accession>A0A1H4RH47</accession>
<protein>
    <recommendedName>
        <fullName evidence="2">DUF4395 domain-containing protein</fullName>
    </recommendedName>
</protein>
<keyword evidence="4" id="KW-1185">Reference proteome</keyword>
<dbReference type="Pfam" id="PF14340">
    <property type="entry name" value="DUF4395"/>
    <property type="match status" value="1"/>
</dbReference>
<evidence type="ECO:0000259" key="2">
    <source>
        <dbReference type="Pfam" id="PF14340"/>
    </source>
</evidence>
<dbReference type="OrthoDB" id="9783675at2"/>
<dbReference type="RefSeq" id="WP_042538248.1">
    <property type="nucleotide sequence ID" value="NZ_FNSQ01000005.1"/>
</dbReference>
<dbReference type="AlphaFoldDB" id="A0A1H4RH47"/>
<keyword evidence="1" id="KW-0472">Membrane</keyword>
<dbReference type="EMBL" id="FNSQ01000005">
    <property type="protein sequence ID" value="SEC31146.1"/>
    <property type="molecule type" value="Genomic_DNA"/>
</dbReference>
<dbReference type="InterPro" id="IPR025508">
    <property type="entry name" value="DUF4395"/>
</dbReference>
<organism evidence="3 4">
    <name type="scientific">Microbacterium hydrocarbonoxydans</name>
    <dbReference type="NCBI Taxonomy" id="273678"/>
    <lineage>
        <taxon>Bacteria</taxon>
        <taxon>Bacillati</taxon>
        <taxon>Actinomycetota</taxon>
        <taxon>Actinomycetes</taxon>
        <taxon>Micrococcales</taxon>
        <taxon>Microbacteriaceae</taxon>
        <taxon>Microbacterium</taxon>
    </lineage>
</organism>
<feature type="transmembrane region" description="Helical" evidence="1">
    <location>
        <begin position="128"/>
        <end position="153"/>
    </location>
</feature>
<proteinExistence type="predicted"/>
<keyword evidence="1" id="KW-0812">Transmembrane</keyword>
<gene>
    <name evidence="3" type="ORF">SAMN04489807_3393</name>
</gene>
<sequence length="172" mass="18679">MPHATDTAPRTGEHVDGYEVPVLDEHAVRIAAGILLAIGITALTITLASDSIRPLQMFGMFFLLDMTTRVLISDRLSLTLALGRALTRRRRRHWVGAPQKVFAWWLALGLAAISCVTMSAGMVPLPVTLGLCGVCFTVLLLEATLGWCAGCALHQRFSRQPTRHCANGACDR</sequence>
<dbReference type="Proteomes" id="UP000183750">
    <property type="component" value="Unassembled WGS sequence"/>
</dbReference>